<evidence type="ECO:0000313" key="5">
    <source>
        <dbReference type="EMBL" id="MCO6048694.1"/>
    </source>
</evidence>
<proteinExistence type="inferred from homology"/>
<sequence>MKVQGSCHCKATRFEAAFAPESVTHCNCSFCAKSGALWAYYDVADVALVSREDERTYRWKTKTVAHNFCGVCGCRTFSETPDFSTGEPNFEKLRISLNARLFDGFDLDAVRVIEIDGKNGW</sequence>
<organism evidence="5 6">
    <name type="scientific">Mesorhizobium liriopis</name>
    <dbReference type="NCBI Taxonomy" id="2953882"/>
    <lineage>
        <taxon>Bacteria</taxon>
        <taxon>Pseudomonadati</taxon>
        <taxon>Pseudomonadota</taxon>
        <taxon>Alphaproteobacteria</taxon>
        <taxon>Hyphomicrobiales</taxon>
        <taxon>Phyllobacteriaceae</taxon>
        <taxon>Mesorhizobium</taxon>
    </lineage>
</organism>
<dbReference type="Pfam" id="PF04828">
    <property type="entry name" value="GFA"/>
    <property type="match status" value="1"/>
</dbReference>
<dbReference type="Proteomes" id="UP001205906">
    <property type="component" value="Unassembled WGS sequence"/>
</dbReference>
<dbReference type="InterPro" id="IPR011057">
    <property type="entry name" value="Mss4-like_sf"/>
</dbReference>
<dbReference type="SUPFAM" id="SSF51316">
    <property type="entry name" value="Mss4-like"/>
    <property type="match status" value="1"/>
</dbReference>
<feature type="domain" description="CENP-V/GFA" evidence="4">
    <location>
        <begin position="3"/>
        <end position="121"/>
    </location>
</feature>
<evidence type="ECO:0000259" key="4">
    <source>
        <dbReference type="PROSITE" id="PS51891"/>
    </source>
</evidence>
<accession>A0ABT1C1J5</accession>
<comment type="similarity">
    <text evidence="1">Belongs to the Gfa family.</text>
</comment>
<gene>
    <name evidence="5" type="ORF">NGM99_02680</name>
</gene>
<evidence type="ECO:0000256" key="2">
    <source>
        <dbReference type="ARBA" id="ARBA00022723"/>
    </source>
</evidence>
<evidence type="ECO:0000256" key="1">
    <source>
        <dbReference type="ARBA" id="ARBA00005495"/>
    </source>
</evidence>
<dbReference type="EMBL" id="JAMXQS010000001">
    <property type="protein sequence ID" value="MCO6048694.1"/>
    <property type="molecule type" value="Genomic_DNA"/>
</dbReference>
<keyword evidence="3" id="KW-0862">Zinc</keyword>
<dbReference type="PANTHER" id="PTHR28620:SF1">
    <property type="entry name" value="CENP-V_GFA DOMAIN-CONTAINING PROTEIN"/>
    <property type="match status" value="1"/>
</dbReference>
<evidence type="ECO:0000256" key="3">
    <source>
        <dbReference type="ARBA" id="ARBA00022833"/>
    </source>
</evidence>
<dbReference type="RefSeq" id="WP_252815674.1">
    <property type="nucleotide sequence ID" value="NZ_JAMXQS010000001.1"/>
</dbReference>
<reference evidence="5 6" key="1">
    <citation type="submission" date="2022-06" db="EMBL/GenBank/DDBJ databases">
        <title>Mesorhizobium sp. strain RP14 Genome sequencing and assembly.</title>
        <authorList>
            <person name="Kim I."/>
        </authorList>
    </citation>
    <scope>NUCLEOTIDE SEQUENCE [LARGE SCALE GENOMIC DNA]</scope>
    <source>
        <strain evidence="6">RP14(2022)</strain>
    </source>
</reference>
<protein>
    <submittedName>
        <fullName evidence="5">GFA family protein</fullName>
    </submittedName>
</protein>
<dbReference type="InterPro" id="IPR052355">
    <property type="entry name" value="CENP-V-like"/>
</dbReference>
<dbReference type="Gene3D" id="2.170.150.70">
    <property type="match status" value="1"/>
</dbReference>
<comment type="caution">
    <text evidence="5">The sequence shown here is derived from an EMBL/GenBank/DDBJ whole genome shotgun (WGS) entry which is preliminary data.</text>
</comment>
<dbReference type="PROSITE" id="PS51891">
    <property type="entry name" value="CENP_V_GFA"/>
    <property type="match status" value="1"/>
</dbReference>
<dbReference type="PANTHER" id="PTHR28620">
    <property type="entry name" value="CENTROMERE PROTEIN V"/>
    <property type="match status" value="1"/>
</dbReference>
<dbReference type="InterPro" id="IPR006913">
    <property type="entry name" value="CENP-V/GFA"/>
</dbReference>
<evidence type="ECO:0000313" key="6">
    <source>
        <dbReference type="Proteomes" id="UP001205906"/>
    </source>
</evidence>
<keyword evidence="6" id="KW-1185">Reference proteome</keyword>
<name>A0ABT1C1J5_9HYPH</name>
<keyword evidence="2" id="KW-0479">Metal-binding</keyword>